<feature type="compositionally biased region" description="Basic and acidic residues" evidence="1">
    <location>
        <begin position="9"/>
        <end position="21"/>
    </location>
</feature>
<comment type="caution">
    <text evidence="2">The sequence shown here is derived from an EMBL/GenBank/DDBJ whole genome shotgun (WGS) entry which is preliminary data.</text>
</comment>
<evidence type="ECO:0000313" key="3">
    <source>
        <dbReference type="Proteomes" id="UP000319732"/>
    </source>
</evidence>
<organism evidence="2 3">
    <name type="scientific">Exilibacterium tricleocarpae</name>
    <dbReference type="NCBI Taxonomy" id="2591008"/>
    <lineage>
        <taxon>Bacteria</taxon>
        <taxon>Pseudomonadati</taxon>
        <taxon>Pseudomonadota</taxon>
        <taxon>Gammaproteobacteria</taxon>
        <taxon>Cellvibrionales</taxon>
        <taxon>Cellvibrionaceae</taxon>
        <taxon>Exilibacterium</taxon>
    </lineage>
</organism>
<evidence type="ECO:0000313" key="2">
    <source>
        <dbReference type="EMBL" id="TQV78122.1"/>
    </source>
</evidence>
<keyword evidence="3" id="KW-1185">Reference proteome</keyword>
<sequence length="123" mass="14357">MMTTTQAKMGRDDKKKDERENFFCGPGQDGDVVSCRQRLEAARLEQTAWGSLLIQAEERGQFTALEKRWSKQRWPFDEEFSNAVLNDQIEAATDRLIELENQLVHEGWRSTQRYRDEGDEDGE</sequence>
<protein>
    <submittedName>
        <fullName evidence="2">Uncharacterized protein</fullName>
    </submittedName>
</protein>
<evidence type="ECO:0000256" key="1">
    <source>
        <dbReference type="SAM" id="MobiDB-lite"/>
    </source>
</evidence>
<dbReference type="AlphaFoldDB" id="A0A545TLM6"/>
<gene>
    <name evidence="2" type="ORF">FKG94_13670</name>
</gene>
<accession>A0A545TLM6</accession>
<dbReference type="EMBL" id="VHSG01000013">
    <property type="protein sequence ID" value="TQV78122.1"/>
    <property type="molecule type" value="Genomic_DNA"/>
</dbReference>
<dbReference type="Proteomes" id="UP000319732">
    <property type="component" value="Unassembled WGS sequence"/>
</dbReference>
<feature type="region of interest" description="Disordered" evidence="1">
    <location>
        <begin position="1"/>
        <end position="23"/>
    </location>
</feature>
<reference evidence="2 3" key="1">
    <citation type="submission" date="2019-06" db="EMBL/GenBank/DDBJ databases">
        <title>Whole genome sequence for Cellvibrionaceae sp. R142.</title>
        <authorList>
            <person name="Wang G."/>
        </authorList>
    </citation>
    <scope>NUCLEOTIDE SEQUENCE [LARGE SCALE GENOMIC DNA]</scope>
    <source>
        <strain evidence="2 3">R142</strain>
    </source>
</reference>
<proteinExistence type="predicted"/>
<name>A0A545TLM6_9GAMM</name>
<dbReference type="RefSeq" id="WP_142904901.1">
    <property type="nucleotide sequence ID" value="NZ_ML660094.1"/>
</dbReference>